<gene>
    <name evidence="1" type="ORF">CcarbDRAFT_5249</name>
</gene>
<evidence type="ECO:0000313" key="2">
    <source>
        <dbReference type="Proteomes" id="UP000004198"/>
    </source>
</evidence>
<protein>
    <submittedName>
        <fullName evidence="1">Uncharacterized protein</fullName>
    </submittedName>
</protein>
<organism evidence="1 2">
    <name type="scientific">Clostridium carboxidivorans P7</name>
    <dbReference type="NCBI Taxonomy" id="536227"/>
    <lineage>
        <taxon>Bacteria</taxon>
        <taxon>Bacillati</taxon>
        <taxon>Bacillota</taxon>
        <taxon>Clostridia</taxon>
        <taxon>Eubacteriales</taxon>
        <taxon>Clostridiaceae</taxon>
        <taxon>Clostridium</taxon>
    </lineage>
</organism>
<accession>C6Q2I1</accession>
<name>C6Q2I1_9CLOT</name>
<feature type="non-terminal residue" evidence="1">
    <location>
        <position position="1"/>
    </location>
</feature>
<dbReference type="AlphaFoldDB" id="C6Q2I1"/>
<proteinExistence type="predicted"/>
<keyword evidence="2" id="KW-1185">Reference proteome</keyword>
<comment type="caution">
    <text evidence="1">The sequence shown here is derived from an EMBL/GenBank/DDBJ whole genome shotgun (WGS) entry which is preliminary data.</text>
</comment>
<dbReference type="EMBL" id="ACVI01000179">
    <property type="protein sequence ID" value="EET84306.1"/>
    <property type="molecule type" value="Genomic_DNA"/>
</dbReference>
<sequence length="36" mass="4402">TLKILDNDKKLDYRTSVRYNINIKEIELKKLPNRKK</sequence>
<dbReference type="Proteomes" id="UP000004198">
    <property type="component" value="Unassembled WGS sequence"/>
</dbReference>
<evidence type="ECO:0000313" key="1">
    <source>
        <dbReference type="EMBL" id="EET84306.1"/>
    </source>
</evidence>
<reference evidence="1 2" key="1">
    <citation type="submission" date="2009-06" db="EMBL/GenBank/DDBJ databases">
        <title>The draft genome of Clostridium carboxidivorans P7.</title>
        <authorList>
            <consortium name="US DOE Joint Genome Institute (JGI-PGF)"/>
            <person name="Lucas S."/>
            <person name="Copeland A."/>
            <person name="Lapidus A."/>
            <person name="Glavina del Rio T."/>
            <person name="Tice H."/>
            <person name="Bruce D."/>
            <person name="Goodwin L."/>
            <person name="Pitluck S."/>
            <person name="Larimer F."/>
            <person name="Land M.L."/>
            <person name="Hauser L."/>
            <person name="Hemme C.L."/>
        </authorList>
    </citation>
    <scope>NUCLEOTIDE SEQUENCE [LARGE SCALE GENOMIC DNA]</scope>
    <source>
        <strain evidence="1 2">P7</strain>
    </source>
</reference>